<keyword evidence="2" id="KW-1185">Reference proteome</keyword>
<accession>A0AC61S873</accession>
<evidence type="ECO:0000313" key="2">
    <source>
        <dbReference type="Proteomes" id="UP000305401"/>
    </source>
</evidence>
<sequence length="200" mass="22067">MRKIAHIVSWVLSPLLIPSYGMVMALWLTGLGVLPVWVRVRIAAVVWVLTCVLPMLAIFALWCLRVVTSFGLNNRKERPIPYLLTVACYLATAGYLYAIHAPQWLWLFMVAGAGAAVVSFIVNFWWKISVHMAAAAGLLAMAFRIASDKLAVIDMWPVITVAILLLGLLGTCRMVLKCHTLGQVLAGTANGFLWVYLLTI</sequence>
<protein>
    <submittedName>
        <fullName evidence="1">Uncharacterized protein</fullName>
    </submittedName>
</protein>
<gene>
    <name evidence="1" type="ORF">E5990_00650</name>
</gene>
<dbReference type="Proteomes" id="UP000305401">
    <property type="component" value="Unassembled WGS sequence"/>
</dbReference>
<evidence type="ECO:0000313" key="1">
    <source>
        <dbReference type="EMBL" id="THG55211.1"/>
    </source>
</evidence>
<reference evidence="1" key="1">
    <citation type="submission" date="2019-04" db="EMBL/GenBank/DDBJ databases">
        <title>Microbes associate with the intestines of laboratory mice.</title>
        <authorList>
            <person name="Navarre W."/>
            <person name="Wong E."/>
            <person name="Huang K.C."/>
            <person name="Tropini C."/>
            <person name="Ng K."/>
            <person name="Yu B."/>
        </authorList>
    </citation>
    <scope>NUCLEOTIDE SEQUENCE</scope>
    <source>
        <strain evidence="1">NM86_A22</strain>
    </source>
</reference>
<name>A0AC61S873_9BACT</name>
<comment type="caution">
    <text evidence="1">The sequence shown here is derived from an EMBL/GenBank/DDBJ whole genome shotgun (WGS) entry which is preliminary data.</text>
</comment>
<organism evidence="1 2">
    <name type="scientific">Muribaculum caecicola</name>
    <dbReference type="NCBI Taxonomy" id="3038144"/>
    <lineage>
        <taxon>Bacteria</taxon>
        <taxon>Pseudomonadati</taxon>
        <taxon>Bacteroidota</taxon>
        <taxon>Bacteroidia</taxon>
        <taxon>Bacteroidales</taxon>
        <taxon>Muribaculaceae</taxon>
        <taxon>Muribaculum</taxon>
    </lineage>
</organism>
<proteinExistence type="predicted"/>
<dbReference type="EMBL" id="SSTG01000003">
    <property type="protein sequence ID" value="THG55211.1"/>
    <property type="molecule type" value="Genomic_DNA"/>
</dbReference>